<feature type="transmembrane region" description="Helical" evidence="6">
    <location>
        <begin position="120"/>
        <end position="140"/>
    </location>
</feature>
<keyword evidence="3 6" id="KW-0812">Transmembrane</keyword>
<reference evidence="7 8" key="1">
    <citation type="submission" date="2019-12" db="EMBL/GenBank/DDBJ databases">
        <title>Sequence classification of anaerobic respiratory reductive dehalogenases: First we see many, then we see few.</title>
        <authorList>
            <person name="Molenda O."/>
            <person name="Puentes Jacome L.A."/>
            <person name="Cao X."/>
            <person name="Nesbo C.L."/>
            <person name="Tang S."/>
            <person name="Morson N."/>
            <person name="Patron J."/>
            <person name="Lomheim L."/>
            <person name="Wishart D.S."/>
            <person name="Edwards E.A."/>
        </authorList>
    </citation>
    <scope>NUCLEOTIDE SEQUENCE [LARGE SCALE GENOMIC DNA]</scope>
    <source>
        <strain evidence="7 8">12DCA</strain>
    </source>
</reference>
<keyword evidence="4 6" id="KW-1133">Transmembrane helix</keyword>
<dbReference type="PIRSF" id="PIRSF038958">
    <property type="entry name" value="PG_synth_SpoVB"/>
    <property type="match status" value="1"/>
</dbReference>
<evidence type="ECO:0000256" key="4">
    <source>
        <dbReference type="ARBA" id="ARBA00022989"/>
    </source>
</evidence>
<feature type="transmembrane region" description="Helical" evidence="6">
    <location>
        <begin position="474"/>
        <end position="498"/>
    </location>
</feature>
<feature type="transmembrane region" description="Helical" evidence="6">
    <location>
        <begin position="84"/>
        <end position="105"/>
    </location>
</feature>
<name>A0A857DK04_9FIRM</name>
<feature type="transmembrane region" description="Helical" evidence="6">
    <location>
        <begin position="7"/>
        <end position="30"/>
    </location>
</feature>
<dbReference type="Proteomes" id="UP000430508">
    <property type="component" value="Chromosome"/>
</dbReference>
<sequence length="517" mass="56462">MPRNNLIFGAVILFGANLVNRLLGFVYQYLIMHYIGSEAYGLFYMVFPVYMTALVLTTAGIPLAVSKMVAERVSIGRYAEARRVFRTAFLTLFISGLLVTITLYLNRSLIVHSFFADERVGIVFQICIPSIFIVSVASAFRGYFQGLQNMVPSAVSQVCEQIFRIGIGFSLSVYLLKKGIEWAAAGLAAGMLCGEIVGLLVILIQYLMQRKHLPYGNQNGGQSKPVMPELISLSLPVTGSRLMATGLSSLDTVIIPKQLQLAGYSARNATSLFGEFSGTALTLLSFPSVFTFALATSLVPAISEAMVRNDVRAARNKSIDAIRYTIMLGLPCVIALYFFAEPLTHLFKSDHVSAVLKVLALGGLFAYIQQTTTGILQGLGKTFLPLAHSVITAVFRIPLLFYLTGIPKFGLVGTALTYVFGFAMMAFLNLYAINKHIGLQADLKSMILQPVLAGLGMTAVLKSILWLIPGQTTLLTSLTVLLAAIVIYFGILISQGGISIKEIKKTWRALRFWPKNK</sequence>
<proteinExistence type="predicted"/>
<dbReference type="PANTHER" id="PTHR30250:SF21">
    <property type="entry name" value="LIPID II FLIPPASE MURJ"/>
    <property type="match status" value="1"/>
</dbReference>
<dbReference type="InterPro" id="IPR024923">
    <property type="entry name" value="PG_synth_SpoVB"/>
</dbReference>
<evidence type="ECO:0000256" key="5">
    <source>
        <dbReference type="ARBA" id="ARBA00023136"/>
    </source>
</evidence>
<feature type="transmembrane region" description="Helical" evidence="6">
    <location>
        <begin position="182"/>
        <end position="208"/>
    </location>
</feature>
<comment type="subcellular location">
    <subcellularLocation>
        <location evidence="1">Cell membrane</location>
        <topology evidence="1">Multi-pass membrane protein</topology>
    </subcellularLocation>
</comment>
<protein>
    <submittedName>
        <fullName evidence="7">Stage V sporulation protein B</fullName>
    </submittedName>
</protein>
<dbReference type="RefSeq" id="WP_019226268.1">
    <property type="nucleotide sequence ID" value="NZ_CP046996.1"/>
</dbReference>
<dbReference type="NCBIfam" id="TIGR02900">
    <property type="entry name" value="spore_V_B"/>
    <property type="match status" value="1"/>
</dbReference>
<feature type="transmembrane region" description="Helical" evidence="6">
    <location>
        <begin position="352"/>
        <end position="370"/>
    </location>
</feature>
<dbReference type="CDD" id="cd13124">
    <property type="entry name" value="MATE_SpoVB_like"/>
    <property type="match status" value="1"/>
</dbReference>
<dbReference type="InterPro" id="IPR050833">
    <property type="entry name" value="Poly_Biosynth_Transport"/>
</dbReference>
<keyword evidence="5 6" id="KW-0472">Membrane</keyword>
<feature type="transmembrane region" description="Helical" evidence="6">
    <location>
        <begin position="42"/>
        <end position="64"/>
    </location>
</feature>
<evidence type="ECO:0000256" key="6">
    <source>
        <dbReference type="SAM" id="Phobius"/>
    </source>
</evidence>
<dbReference type="AlphaFoldDB" id="A0A857DK04"/>
<dbReference type="PANTHER" id="PTHR30250">
    <property type="entry name" value="PST FAMILY PREDICTED COLANIC ACID TRANSPORTER"/>
    <property type="match status" value="1"/>
</dbReference>
<dbReference type="InterPro" id="IPR002797">
    <property type="entry name" value="Polysacc_synth"/>
</dbReference>
<organism evidence="7 8">
    <name type="scientific">Dehalobacter restrictus</name>
    <dbReference type="NCBI Taxonomy" id="55583"/>
    <lineage>
        <taxon>Bacteria</taxon>
        <taxon>Bacillati</taxon>
        <taxon>Bacillota</taxon>
        <taxon>Clostridia</taxon>
        <taxon>Eubacteriales</taxon>
        <taxon>Desulfitobacteriaceae</taxon>
        <taxon>Dehalobacter</taxon>
    </lineage>
</organism>
<evidence type="ECO:0000313" key="8">
    <source>
        <dbReference type="Proteomes" id="UP000430508"/>
    </source>
</evidence>
<evidence type="ECO:0000256" key="2">
    <source>
        <dbReference type="ARBA" id="ARBA00022475"/>
    </source>
</evidence>
<evidence type="ECO:0000256" key="1">
    <source>
        <dbReference type="ARBA" id="ARBA00004651"/>
    </source>
</evidence>
<dbReference type="Pfam" id="PF01943">
    <property type="entry name" value="Polysacc_synt"/>
    <property type="match status" value="1"/>
</dbReference>
<dbReference type="GO" id="GO:0005886">
    <property type="term" value="C:plasma membrane"/>
    <property type="evidence" value="ECO:0007669"/>
    <property type="project" value="UniProtKB-SubCell"/>
</dbReference>
<evidence type="ECO:0000256" key="3">
    <source>
        <dbReference type="ARBA" id="ARBA00022692"/>
    </source>
</evidence>
<accession>A0A857DK04</accession>
<feature type="transmembrane region" description="Helical" evidence="6">
    <location>
        <begin position="446"/>
        <end position="468"/>
    </location>
</feature>
<dbReference type="EMBL" id="CP046996">
    <property type="protein sequence ID" value="QHA00705.1"/>
    <property type="molecule type" value="Genomic_DNA"/>
</dbReference>
<feature type="transmembrane region" description="Helical" evidence="6">
    <location>
        <begin position="321"/>
        <end position="340"/>
    </location>
</feature>
<feature type="transmembrane region" description="Helical" evidence="6">
    <location>
        <begin position="280"/>
        <end position="301"/>
    </location>
</feature>
<feature type="transmembrane region" description="Helical" evidence="6">
    <location>
        <begin position="415"/>
        <end position="434"/>
    </location>
</feature>
<feature type="transmembrane region" description="Helical" evidence="6">
    <location>
        <begin position="382"/>
        <end position="403"/>
    </location>
</feature>
<evidence type="ECO:0000313" key="7">
    <source>
        <dbReference type="EMBL" id="QHA00705.1"/>
    </source>
</evidence>
<keyword evidence="2" id="KW-1003">Cell membrane</keyword>
<gene>
    <name evidence="7" type="primary">spoVB</name>
    <name evidence="7" type="ORF">GQ588_08700</name>
</gene>
<dbReference type="InterPro" id="IPR014249">
    <property type="entry name" value="Spore_V_B"/>
</dbReference>